<dbReference type="GO" id="GO:0009236">
    <property type="term" value="P:cobalamin biosynthetic process"/>
    <property type="evidence" value="ECO:0007669"/>
    <property type="project" value="UniProtKB-KW"/>
</dbReference>
<dbReference type="RefSeq" id="WP_088388231.1">
    <property type="nucleotide sequence ID" value="NZ_NIOF01000020.1"/>
</dbReference>
<evidence type="ECO:0000256" key="10">
    <source>
        <dbReference type="SAM" id="MobiDB-lite"/>
    </source>
</evidence>
<dbReference type="SUPFAM" id="SSF52733">
    <property type="entry name" value="Nicotinate mononucleotide:5,6-dimethylbenzimidazole phosphoribosyltransferase (CobT)"/>
    <property type="match status" value="1"/>
</dbReference>
<dbReference type="InterPro" id="IPR036087">
    <property type="entry name" value="Nict_dMeBzImd_PRibTrfase_sf"/>
</dbReference>
<dbReference type="EC" id="2.4.2.21" evidence="3"/>
<evidence type="ECO:0000256" key="8">
    <source>
        <dbReference type="ARBA" id="ARBA00030686"/>
    </source>
</evidence>
<organism evidence="11 12">
    <name type="scientific">Roseateles aquatilis</name>
    <dbReference type="NCBI Taxonomy" id="431061"/>
    <lineage>
        <taxon>Bacteria</taxon>
        <taxon>Pseudomonadati</taxon>
        <taxon>Pseudomonadota</taxon>
        <taxon>Betaproteobacteria</taxon>
        <taxon>Burkholderiales</taxon>
        <taxon>Sphaerotilaceae</taxon>
        <taxon>Roseateles</taxon>
    </lineage>
</organism>
<dbReference type="CDD" id="cd02439">
    <property type="entry name" value="DMB-PRT_CobT"/>
    <property type="match status" value="1"/>
</dbReference>
<name>A0A246ITI9_9BURK</name>
<accession>A0A246ITI9</accession>
<dbReference type="GO" id="GO:0008939">
    <property type="term" value="F:nicotinate-nucleotide-dimethylbenzimidazole phosphoribosyltransferase activity"/>
    <property type="evidence" value="ECO:0007669"/>
    <property type="project" value="UniProtKB-EC"/>
</dbReference>
<evidence type="ECO:0000256" key="6">
    <source>
        <dbReference type="ARBA" id="ARBA00022676"/>
    </source>
</evidence>
<evidence type="ECO:0000313" key="12">
    <source>
        <dbReference type="Proteomes" id="UP000197468"/>
    </source>
</evidence>
<evidence type="ECO:0000256" key="5">
    <source>
        <dbReference type="ARBA" id="ARBA00022573"/>
    </source>
</evidence>
<comment type="similarity">
    <text evidence="2">Belongs to the CobT family.</text>
</comment>
<evidence type="ECO:0000256" key="2">
    <source>
        <dbReference type="ARBA" id="ARBA00007110"/>
    </source>
</evidence>
<dbReference type="Pfam" id="PF02277">
    <property type="entry name" value="DBI_PRT"/>
    <property type="match status" value="1"/>
</dbReference>
<dbReference type="Proteomes" id="UP000197468">
    <property type="component" value="Unassembled WGS sequence"/>
</dbReference>
<dbReference type="InterPro" id="IPR023195">
    <property type="entry name" value="Nict_dMeBzImd_PRibTrfase_N"/>
</dbReference>
<comment type="pathway">
    <text evidence="1">Nucleoside biosynthesis; alpha-ribazole biosynthesis; alpha-ribazole from 5,6-dimethylbenzimidazole: step 1/2.</text>
</comment>
<evidence type="ECO:0000313" key="11">
    <source>
        <dbReference type="EMBL" id="OWQ83540.1"/>
    </source>
</evidence>
<keyword evidence="5" id="KW-0169">Cobalamin biosynthesis</keyword>
<keyword evidence="7 11" id="KW-0808">Transferase</keyword>
<protein>
    <recommendedName>
        <fullName evidence="4">Nicotinate-nucleotide--dimethylbenzimidazole phosphoribosyltransferase</fullName>
        <ecNumber evidence="3">2.4.2.21</ecNumber>
    </recommendedName>
    <alternativeName>
        <fullName evidence="8">N(1)-alpha-phosphoribosyltransferase</fullName>
    </alternativeName>
</protein>
<feature type="region of interest" description="Disordered" evidence="10">
    <location>
        <begin position="340"/>
        <end position="372"/>
    </location>
</feature>
<keyword evidence="12" id="KW-1185">Reference proteome</keyword>
<proteinExistence type="inferred from homology"/>
<dbReference type="AlphaFoldDB" id="A0A246ITI9"/>
<gene>
    <name evidence="11" type="ORF">CDN99_25745</name>
</gene>
<comment type="catalytic activity">
    <reaction evidence="9">
        <text>5,6-dimethylbenzimidazole + nicotinate beta-D-ribonucleotide = alpha-ribazole 5'-phosphate + nicotinate + H(+)</text>
        <dbReference type="Rhea" id="RHEA:11196"/>
        <dbReference type="ChEBI" id="CHEBI:15378"/>
        <dbReference type="ChEBI" id="CHEBI:15890"/>
        <dbReference type="ChEBI" id="CHEBI:32544"/>
        <dbReference type="ChEBI" id="CHEBI:57502"/>
        <dbReference type="ChEBI" id="CHEBI:57918"/>
        <dbReference type="EC" id="2.4.2.21"/>
    </reaction>
</comment>
<sequence>MSIHQSLISPTANPELERALRQRLERRCALAGRLGELEPLAVRLGLIQNTQTPRLRDPTLVLFAADHGLAVDGIALPNGRSTREQALLALQHRLPATVFARSQGMHVTVVDCGIAEPLSPQQRLLARKIAHGTRNSRAGPAMTLEQAHAGVRVGMEISDNLAGNVLACAGLGQGSMEASALVLSRLMDMPVQDFIVSGPDMPHNDLAHLMLVLQGAQARHRDVEEPMAVLAAFGGFELAVMVGAMLVAASKRQLILVDGMPACAALKVASMIAPPVTDYAVFCRSTTHRGLDEALALFHAAALLELGMECGDGTGATLAWPLLRCAAALLTDVQDLPDGPIHSRPSDLRDSSSSHAGALHTGPGRSSFGSKY</sequence>
<evidence type="ECO:0000256" key="4">
    <source>
        <dbReference type="ARBA" id="ARBA00015486"/>
    </source>
</evidence>
<evidence type="ECO:0000256" key="9">
    <source>
        <dbReference type="ARBA" id="ARBA00047340"/>
    </source>
</evidence>
<dbReference type="UniPathway" id="UPA00061">
    <property type="reaction ID" value="UER00516"/>
</dbReference>
<evidence type="ECO:0000256" key="3">
    <source>
        <dbReference type="ARBA" id="ARBA00011991"/>
    </source>
</evidence>
<dbReference type="InterPro" id="IPR003200">
    <property type="entry name" value="Nict_dMeBzImd_PRibTrfase"/>
</dbReference>
<evidence type="ECO:0000256" key="1">
    <source>
        <dbReference type="ARBA" id="ARBA00005049"/>
    </source>
</evidence>
<dbReference type="PANTHER" id="PTHR43463">
    <property type="entry name" value="NICOTINATE-NUCLEOTIDE--DIMETHYLBENZIMIDAZOLE PHOSPHORIBOSYLTRANSFERASE"/>
    <property type="match status" value="1"/>
</dbReference>
<dbReference type="PANTHER" id="PTHR43463:SF1">
    <property type="entry name" value="NICOTINATE-NUCLEOTIDE--DIMETHYLBENZIMIDAZOLE PHOSPHORIBOSYLTRANSFERASE"/>
    <property type="match status" value="1"/>
</dbReference>
<dbReference type="Gene3D" id="1.10.1610.10">
    <property type="match status" value="1"/>
</dbReference>
<dbReference type="OrthoDB" id="8882971at2"/>
<evidence type="ECO:0000256" key="7">
    <source>
        <dbReference type="ARBA" id="ARBA00022679"/>
    </source>
</evidence>
<dbReference type="EMBL" id="NIOF01000020">
    <property type="protein sequence ID" value="OWQ83540.1"/>
    <property type="molecule type" value="Genomic_DNA"/>
</dbReference>
<dbReference type="Gene3D" id="3.40.50.10210">
    <property type="match status" value="1"/>
</dbReference>
<reference evidence="11 12" key="1">
    <citation type="journal article" date="2008" name="Int. J. Syst. Evol. Microbiol.">
        <title>Description of Roseateles aquatilis sp. nov. and Roseateles terrae sp. nov., in the class Betaproteobacteria, and emended description of the genus Roseateles.</title>
        <authorList>
            <person name="Gomila M."/>
            <person name="Bowien B."/>
            <person name="Falsen E."/>
            <person name="Moore E.R."/>
            <person name="Lalucat J."/>
        </authorList>
    </citation>
    <scope>NUCLEOTIDE SEQUENCE [LARGE SCALE GENOMIC DNA]</scope>
    <source>
        <strain evidence="11 12">CCUG 48205</strain>
    </source>
</reference>
<keyword evidence="6 11" id="KW-0328">Glycosyltransferase</keyword>
<comment type="caution">
    <text evidence="11">The sequence shown here is derived from an EMBL/GenBank/DDBJ whole genome shotgun (WGS) entry which is preliminary data.</text>
</comment>